<dbReference type="Gramene" id="BGIOSGA007384-TA">
    <property type="protein sequence ID" value="BGIOSGA007384-PA"/>
    <property type="gene ID" value="BGIOSGA007384"/>
</dbReference>
<feature type="transmembrane region" description="Helical" evidence="21">
    <location>
        <begin position="642"/>
        <end position="665"/>
    </location>
</feature>
<evidence type="ECO:0000256" key="15">
    <source>
        <dbReference type="ARBA" id="ARBA00023136"/>
    </source>
</evidence>
<evidence type="ECO:0000256" key="5">
    <source>
        <dbReference type="ARBA" id="ARBA00022527"/>
    </source>
</evidence>
<dbReference type="SUPFAM" id="SSF52058">
    <property type="entry name" value="L domain-like"/>
    <property type="match status" value="2"/>
</dbReference>
<evidence type="ECO:0000256" key="10">
    <source>
        <dbReference type="ARBA" id="ARBA00022737"/>
    </source>
</evidence>
<dbReference type="InterPro" id="IPR011009">
    <property type="entry name" value="Kinase-like_dom_sf"/>
</dbReference>
<dbReference type="FunFam" id="3.80.10.10:FF:000213">
    <property type="entry name" value="Tyrosine-sulfated glycopeptide receptor 1"/>
    <property type="match status" value="1"/>
</dbReference>
<evidence type="ECO:0000256" key="12">
    <source>
        <dbReference type="ARBA" id="ARBA00022777"/>
    </source>
</evidence>
<evidence type="ECO:0000313" key="24">
    <source>
        <dbReference type="EMBL" id="EAY84204.1"/>
    </source>
</evidence>
<keyword evidence="15 21" id="KW-0472">Membrane</keyword>
<evidence type="ECO:0000256" key="21">
    <source>
        <dbReference type="SAM" id="Phobius"/>
    </source>
</evidence>
<evidence type="ECO:0000256" key="16">
    <source>
        <dbReference type="ARBA" id="ARBA00023170"/>
    </source>
</evidence>
<evidence type="ECO:0000256" key="3">
    <source>
        <dbReference type="ARBA" id="ARBA00012513"/>
    </source>
</evidence>
<dbReference type="InterPro" id="IPR001611">
    <property type="entry name" value="Leu-rich_rpt"/>
</dbReference>
<evidence type="ECO:0000256" key="7">
    <source>
        <dbReference type="ARBA" id="ARBA00022679"/>
    </source>
</evidence>
<keyword evidence="9 22" id="KW-0732">Signal</keyword>
<feature type="signal peptide" evidence="22">
    <location>
        <begin position="1"/>
        <end position="26"/>
    </location>
</feature>
<dbReference type="InterPro" id="IPR032675">
    <property type="entry name" value="LRR_dom_sf"/>
</dbReference>
<evidence type="ECO:0000259" key="23">
    <source>
        <dbReference type="PROSITE" id="PS50011"/>
    </source>
</evidence>
<dbReference type="FunFam" id="3.80.10.10:FF:000041">
    <property type="entry name" value="LRR receptor-like serine/threonine-protein kinase ERECTA"/>
    <property type="match status" value="1"/>
</dbReference>
<dbReference type="AlphaFoldDB" id="A2X044"/>
<dbReference type="GO" id="GO:0005524">
    <property type="term" value="F:ATP binding"/>
    <property type="evidence" value="ECO:0007669"/>
    <property type="project" value="UniProtKB-UniRule"/>
</dbReference>
<dbReference type="EMBL" id="CM000127">
    <property type="protein sequence ID" value="EAY84204.1"/>
    <property type="molecule type" value="Genomic_DNA"/>
</dbReference>
<dbReference type="Proteomes" id="UP000007015">
    <property type="component" value="Chromosome 2"/>
</dbReference>
<evidence type="ECO:0000313" key="25">
    <source>
        <dbReference type="Proteomes" id="UP000007015"/>
    </source>
</evidence>
<dbReference type="EC" id="2.7.11.1" evidence="3"/>
<keyword evidence="6" id="KW-0433">Leucine-rich repeat</keyword>
<dbReference type="InterPro" id="IPR017441">
    <property type="entry name" value="Protein_kinase_ATP_BS"/>
</dbReference>
<dbReference type="GO" id="GO:0005886">
    <property type="term" value="C:plasma membrane"/>
    <property type="evidence" value="ECO:0007669"/>
    <property type="project" value="UniProtKB-SubCell"/>
</dbReference>
<dbReference type="SUPFAM" id="SSF56112">
    <property type="entry name" value="Protein kinase-like (PK-like)"/>
    <property type="match status" value="1"/>
</dbReference>
<keyword evidence="16" id="KW-0675">Receptor</keyword>
<dbReference type="CDD" id="cd14066">
    <property type="entry name" value="STKc_IRAK"/>
    <property type="match status" value="1"/>
</dbReference>
<dbReference type="InterPro" id="IPR003591">
    <property type="entry name" value="Leu-rich_rpt_typical-subtyp"/>
</dbReference>
<comment type="similarity">
    <text evidence="2">Belongs to the RLP family.</text>
</comment>
<evidence type="ECO:0000256" key="9">
    <source>
        <dbReference type="ARBA" id="ARBA00022729"/>
    </source>
</evidence>
<dbReference type="Pfam" id="PF00560">
    <property type="entry name" value="LRR_1"/>
    <property type="match status" value="2"/>
</dbReference>
<keyword evidence="11 20" id="KW-0547">Nucleotide-binding</keyword>
<keyword evidence="5" id="KW-0723">Serine/threonine-protein kinase</keyword>
<dbReference type="OMA" id="WALRMRR"/>
<evidence type="ECO:0000256" key="22">
    <source>
        <dbReference type="SAM" id="SignalP"/>
    </source>
</evidence>
<evidence type="ECO:0000256" key="14">
    <source>
        <dbReference type="ARBA" id="ARBA00022989"/>
    </source>
</evidence>
<dbReference type="FunFam" id="3.30.200.20:FF:000260">
    <property type="entry name" value="LRR receptor-like serine/threonine-protein kinase RPK2"/>
    <property type="match status" value="1"/>
</dbReference>
<evidence type="ECO:0000256" key="4">
    <source>
        <dbReference type="ARBA" id="ARBA00022475"/>
    </source>
</evidence>
<dbReference type="FunFam" id="1.10.510.10:FF:000309">
    <property type="entry name" value="Leucine-rich repeat receptor-like protein kinase"/>
    <property type="match status" value="1"/>
</dbReference>
<dbReference type="InterPro" id="IPR000719">
    <property type="entry name" value="Prot_kinase_dom"/>
</dbReference>
<comment type="catalytic activity">
    <reaction evidence="19">
        <text>L-seryl-[protein] + ATP = O-phospho-L-seryl-[protein] + ADP + H(+)</text>
        <dbReference type="Rhea" id="RHEA:17989"/>
        <dbReference type="Rhea" id="RHEA-COMP:9863"/>
        <dbReference type="Rhea" id="RHEA-COMP:11604"/>
        <dbReference type="ChEBI" id="CHEBI:15378"/>
        <dbReference type="ChEBI" id="CHEBI:29999"/>
        <dbReference type="ChEBI" id="CHEBI:30616"/>
        <dbReference type="ChEBI" id="CHEBI:83421"/>
        <dbReference type="ChEBI" id="CHEBI:456216"/>
        <dbReference type="EC" id="2.7.11.1"/>
    </reaction>
</comment>
<protein>
    <recommendedName>
        <fullName evidence="3">non-specific serine/threonine protein kinase</fullName>
        <ecNumber evidence="3">2.7.11.1</ecNumber>
    </recommendedName>
</protein>
<gene>
    <name evidence="24" type="ORF">OsI_05584</name>
</gene>
<keyword evidence="10" id="KW-0677">Repeat</keyword>
<keyword evidence="13 20" id="KW-0067">ATP-binding</keyword>
<dbReference type="STRING" id="39946.A2X044"/>
<name>A2X044_ORYSI</name>
<keyword evidence="7" id="KW-0808">Transferase</keyword>
<proteinExistence type="inferred from homology"/>
<feature type="domain" description="Protein kinase" evidence="23">
    <location>
        <begin position="724"/>
        <end position="999"/>
    </location>
</feature>
<dbReference type="HOGENOM" id="CLU_000288_22_9_1"/>
<evidence type="ECO:0000256" key="6">
    <source>
        <dbReference type="ARBA" id="ARBA00022614"/>
    </source>
</evidence>
<feature type="chain" id="PRO_5002649218" description="non-specific serine/threonine protein kinase" evidence="22">
    <location>
        <begin position="27"/>
        <end position="1011"/>
    </location>
</feature>
<dbReference type="GO" id="GO:0033612">
    <property type="term" value="F:receptor serine/threonine kinase binding"/>
    <property type="evidence" value="ECO:0007669"/>
    <property type="project" value="TreeGrafter"/>
</dbReference>
<dbReference type="PANTHER" id="PTHR48056">
    <property type="entry name" value="LRR RECEPTOR-LIKE SERINE/THREONINE-PROTEIN KINASE-RELATED"/>
    <property type="match status" value="1"/>
</dbReference>
<sequence>MGSRGGALPVAVLVLLLLLVLKNGAAQSRCSSGDLAALRGFSAGLDGGVDGWPAAVGNASSSSTSDGGDCCALRGVACDEAGEVLDVSVNALEGPVAAAAVVDLPAMREFNVSYNAFNGSHPVLAGAGRLTSYDVSGNSFAGHVDAAALCGASRGLRTLRLSMNGFSGDFPVGFGQCRSLVELSLDGNAIAGALPDDVFGLTSLQVLSLHTNSLSGHLPPSLRNLSSLVRLDVSFNNFTGDLPDVFDAVPGLQELSAPSNLLTGVLPATLSRCSRLRILNLRNNSLAGDIGLDFRALQSLVYLDLGVNRFTGPIPASLPECRAMTALNLGRNNLTGEIPATFAAFTSLSFLSLTGNSFSNVSSALRTLQGLPNLTSLVLTKNFHGGEAMPTDIAGFAGIEVLVIANGELHGAIPAWLAGLSKLKVLDLSWNHLAGPIPPWLGELDRLFYLDVSNNSLHGEIPLKLARMPALMAGGDGSDEAHVQNFPFFIRPNSSARGRQYNQVSRFPPSLVLARNNLTGGVPAALGALTRVHVVDLSWNALSGPIPPELSGMSSVESLDVSHNALSGAIPPSLARLSFLSHFDVAYNNLSGEVPVGGQFSTFSRADFDGNPLLCGIHAARCAPQAVDGGGGRKDRSANAGVVAAIIVGTVLLLAVAAVATWRAWSRRQEDNARVAADDESGSLESAARSTLVLLFANDDDNGNGDDGERTMTLDDVLKATGNFDETRIVGCGGFGMVYRATLADGREVAVKRLSGDFWQMEREFRAEVETLSRVRHRNLVTLQGYCRVGKDRLLIYPYMENGSLDHWLHERADVEGGGALPWPARLSIARGAARGLAHLHATSEPRVLHRDIKSSNILLDARLEPRLADFGLARLVRAHDDTHVTTDLVGTLGYIPPEYGHSSVATYRGDVYSLGVVLLELVTGRRPVDMARPAGGGRDVTSWALRMRREARGDEVVDASVGERRHRDEACRVLDVACACVSDNPKSRPTAQQLVEWLDAIAAAAAAAGD</sequence>
<evidence type="ECO:0000256" key="1">
    <source>
        <dbReference type="ARBA" id="ARBA00004251"/>
    </source>
</evidence>
<dbReference type="PROSITE" id="PS00108">
    <property type="entry name" value="PROTEIN_KINASE_ST"/>
    <property type="match status" value="1"/>
</dbReference>
<keyword evidence="4" id="KW-1003">Cell membrane</keyword>
<dbReference type="Pfam" id="PF13855">
    <property type="entry name" value="LRR_8"/>
    <property type="match status" value="2"/>
</dbReference>
<accession>A2X044</accession>
<comment type="subcellular location">
    <subcellularLocation>
        <location evidence="1">Cell membrane</location>
        <topology evidence="1">Single-pass type I membrane protein</topology>
    </subcellularLocation>
</comment>
<dbReference type="Pfam" id="PF00069">
    <property type="entry name" value="Pkinase"/>
    <property type="match status" value="1"/>
</dbReference>
<organism evidence="24 25">
    <name type="scientific">Oryza sativa subsp. indica</name>
    <name type="common">Rice</name>
    <dbReference type="NCBI Taxonomy" id="39946"/>
    <lineage>
        <taxon>Eukaryota</taxon>
        <taxon>Viridiplantae</taxon>
        <taxon>Streptophyta</taxon>
        <taxon>Embryophyta</taxon>
        <taxon>Tracheophyta</taxon>
        <taxon>Spermatophyta</taxon>
        <taxon>Magnoliopsida</taxon>
        <taxon>Liliopsida</taxon>
        <taxon>Poales</taxon>
        <taxon>Poaceae</taxon>
        <taxon>BOP clade</taxon>
        <taxon>Oryzoideae</taxon>
        <taxon>Oryzeae</taxon>
        <taxon>Oryzinae</taxon>
        <taxon>Oryza</taxon>
        <taxon>Oryza sativa</taxon>
    </lineage>
</organism>
<dbReference type="InterPro" id="IPR008271">
    <property type="entry name" value="Ser/Thr_kinase_AS"/>
</dbReference>
<dbReference type="PROSITE" id="PS00107">
    <property type="entry name" value="PROTEIN_KINASE_ATP"/>
    <property type="match status" value="1"/>
</dbReference>
<evidence type="ECO:0000256" key="13">
    <source>
        <dbReference type="ARBA" id="ARBA00022840"/>
    </source>
</evidence>
<evidence type="ECO:0000256" key="18">
    <source>
        <dbReference type="ARBA" id="ARBA00047899"/>
    </source>
</evidence>
<dbReference type="GO" id="GO:0006950">
    <property type="term" value="P:response to stress"/>
    <property type="evidence" value="ECO:0007669"/>
    <property type="project" value="UniProtKB-ARBA"/>
</dbReference>
<keyword evidence="17" id="KW-0325">Glycoprotein</keyword>
<reference evidence="24 25" key="1">
    <citation type="journal article" date="2005" name="PLoS Biol.">
        <title>The genomes of Oryza sativa: a history of duplications.</title>
        <authorList>
            <person name="Yu J."/>
            <person name="Wang J."/>
            <person name="Lin W."/>
            <person name="Li S."/>
            <person name="Li H."/>
            <person name="Zhou J."/>
            <person name="Ni P."/>
            <person name="Dong W."/>
            <person name="Hu S."/>
            <person name="Zeng C."/>
            <person name="Zhang J."/>
            <person name="Zhang Y."/>
            <person name="Li R."/>
            <person name="Xu Z."/>
            <person name="Li S."/>
            <person name="Li X."/>
            <person name="Zheng H."/>
            <person name="Cong L."/>
            <person name="Lin L."/>
            <person name="Yin J."/>
            <person name="Geng J."/>
            <person name="Li G."/>
            <person name="Shi J."/>
            <person name="Liu J."/>
            <person name="Lv H."/>
            <person name="Li J."/>
            <person name="Wang J."/>
            <person name="Deng Y."/>
            <person name="Ran L."/>
            <person name="Shi X."/>
            <person name="Wang X."/>
            <person name="Wu Q."/>
            <person name="Li C."/>
            <person name="Ren X."/>
            <person name="Wang J."/>
            <person name="Wang X."/>
            <person name="Li D."/>
            <person name="Liu D."/>
            <person name="Zhang X."/>
            <person name="Ji Z."/>
            <person name="Zhao W."/>
            <person name="Sun Y."/>
            <person name="Zhang Z."/>
            <person name="Bao J."/>
            <person name="Han Y."/>
            <person name="Dong L."/>
            <person name="Ji J."/>
            <person name="Chen P."/>
            <person name="Wu S."/>
            <person name="Liu J."/>
            <person name="Xiao Y."/>
            <person name="Bu D."/>
            <person name="Tan J."/>
            <person name="Yang L."/>
            <person name="Ye C."/>
            <person name="Zhang J."/>
            <person name="Xu J."/>
            <person name="Zhou Y."/>
            <person name="Yu Y."/>
            <person name="Zhang B."/>
            <person name="Zhuang S."/>
            <person name="Wei H."/>
            <person name="Liu B."/>
            <person name="Lei M."/>
            <person name="Yu H."/>
            <person name="Li Y."/>
            <person name="Xu H."/>
            <person name="Wei S."/>
            <person name="He X."/>
            <person name="Fang L."/>
            <person name="Zhang Z."/>
            <person name="Zhang Y."/>
            <person name="Huang X."/>
            <person name="Su Z."/>
            <person name="Tong W."/>
            <person name="Li J."/>
            <person name="Tong Z."/>
            <person name="Li S."/>
            <person name="Ye J."/>
            <person name="Wang L."/>
            <person name="Fang L."/>
            <person name="Lei T."/>
            <person name="Chen C."/>
            <person name="Chen H."/>
            <person name="Xu Z."/>
            <person name="Li H."/>
            <person name="Huang H."/>
            <person name="Zhang F."/>
            <person name="Xu H."/>
            <person name="Li N."/>
            <person name="Zhao C."/>
            <person name="Li S."/>
            <person name="Dong L."/>
            <person name="Huang Y."/>
            <person name="Li L."/>
            <person name="Xi Y."/>
            <person name="Qi Q."/>
            <person name="Li W."/>
            <person name="Zhang B."/>
            <person name="Hu W."/>
            <person name="Zhang Y."/>
            <person name="Tian X."/>
            <person name="Jiao Y."/>
            <person name="Liang X."/>
            <person name="Jin J."/>
            <person name="Gao L."/>
            <person name="Zheng W."/>
            <person name="Hao B."/>
            <person name="Liu S."/>
            <person name="Wang W."/>
            <person name="Yuan L."/>
            <person name="Cao M."/>
            <person name="McDermott J."/>
            <person name="Samudrala R."/>
            <person name="Wang J."/>
            <person name="Wong G.K."/>
            <person name="Yang H."/>
        </authorList>
    </citation>
    <scope>NUCLEOTIDE SEQUENCE [LARGE SCALE GENOMIC DNA]</scope>
    <source>
        <strain evidence="25">cv. 93-11</strain>
    </source>
</reference>
<evidence type="ECO:0000256" key="19">
    <source>
        <dbReference type="ARBA" id="ARBA00048679"/>
    </source>
</evidence>
<evidence type="ECO:0000256" key="2">
    <source>
        <dbReference type="ARBA" id="ARBA00009592"/>
    </source>
</evidence>
<keyword evidence="14 21" id="KW-1133">Transmembrane helix</keyword>
<dbReference type="GO" id="GO:0004674">
    <property type="term" value="F:protein serine/threonine kinase activity"/>
    <property type="evidence" value="ECO:0007669"/>
    <property type="project" value="UniProtKB-KW"/>
</dbReference>
<keyword evidence="25" id="KW-1185">Reference proteome</keyword>
<dbReference type="SMART" id="SM00220">
    <property type="entry name" value="S_TKc"/>
    <property type="match status" value="1"/>
</dbReference>
<dbReference type="Gene3D" id="3.30.200.20">
    <property type="entry name" value="Phosphorylase Kinase, domain 1"/>
    <property type="match status" value="1"/>
</dbReference>
<evidence type="ECO:0000256" key="17">
    <source>
        <dbReference type="ARBA" id="ARBA00023180"/>
    </source>
</evidence>
<dbReference type="SMART" id="SM00369">
    <property type="entry name" value="LRR_TYP"/>
    <property type="match status" value="6"/>
</dbReference>
<evidence type="ECO:0000256" key="11">
    <source>
        <dbReference type="ARBA" id="ARBA00022741"/>
    </source>
</evidence>
<evidence type="ECO:0000256" key="8">
    <source>
        <dbReference type="ARBA" id="ARBA00022692"/>
    </source>
</evidence>
<keyword evidence="12" id="KW-0418">Kinase</keyword>
<dbReference type="Gene3D" id="3.80.10.10">
    <property type="entry name" value="Ribonuclease Inhibitor"/>
    <property type="match status" value="2"/>
</dbReference>
<keyword evidence="8 21" id="KW-0812">Transmembrane</keyword>
<feature type="binding site" evidence="20">
    <location>
        <position position="752"/>
    </location>
    <ligand>
        <name>ATP</name>
        <dbReference type="ChEBI" id="CHEBI:30616"/>
    </ligand>
</feature>
<dbReference type="PANTHER" id="PTHR48056:SF18">
    <property type="entry name" value="NON-SPECIFIC SERINE_THREONINE PROTEIN KINASE"/>
    <property type="match status" value="1"/>
</dbReference>
<comment type="catalytic activity">
    <reaction evidence="18">
        <text>L-threonyl-[protein] + ATP = O-phospho-L-threonyl-[protein] + ADP + H(+)</text>
        <dbReference type="Rhea" id="RHEA:46608"/>
        <dbReference type="Rhea" id="RHEA-COMP:11060"/>
        <dbReference type="Rhea" id="RHEA-COMP:11605"/>
        <dbReference type="ChEBI" id="CHEBI:15378"/>
        <dbReference type="ChEBI" id="CHEBI:30013"/>
        <dbReference type="ChEBI" id="CHEBI:30616"/>
        <dbReference type="ChEBI" id="CHEBI:61977"/>
        <dbReference type="ChEBI" id="CHEBI:456216"/>
        <dbReference type="EC" id="2.7.11.1"/>
    </reaction>
</comment>
<dbReference type="Gene3D" id="1.10.510.10">
    <property type="entry name" value="Transferase(Phosphotransferase) domain 1"/>
    <property type="match status" value="1"/>
</dbReference>
<evidence type="ECO:0000256" key="20">
    <source>
        <dbReference type="PROSITE-ProRule" id="PRU10141"/>
    </source>
</evidence>
<dbReference type="PROSITE" id="PS50011">
    <property type="entry name" value="PROTEIN_KINASE_DOM"/>
    <property type="match status" value="1"/>
</dbReference>
<dbReference type="InterPro" id="IPR050647">
    <property type="entry name" value="Plant_LRR-RLKs"/>
</dbReference>